<dbReference type="Pfam" id="PF00561">
    <property type="entry name" value="Abhydrolase_1"/>
    <property type="match status" value="1"/>
</dbReference>
<dbReference type="RefSeq" id="WP_303490600.1">
    <property type="nucleotide sequence ID" value="NZ_JAUOPB010000001.1"/>
</dbReference>
<dbReference type="AlphaFoldDB" id="A0AAW7X1R9"/>
<dbReference type="InterPro" id="IPR029058">
    <property type="entry name" value="AB_hydrolase_fold"/>
</dbReference>
<gene>
    <name evidence="2" type="ORF">Q4521_02170</name>
</gene>
<comment type="caution">
    <text evidence="2">The sequence shown here is derived from an EMBL/GenBank/DDBJ whole genome shotgun (WGS) entry which is preliminary data.</text>
</comment>
<accession>A0AAW7X1R9</accession>
<dbReference type="Gene3D" id="3.40.50.1820">
    <property type="entry name" value="alpha/beta hydrolase"/>
    <property type="match status" value="1"/>
</dbReference>
<proteinExistence type="predicted"/>
<evidence type="ECO:0000259" key="1">
    <source>
        <dbReference type="Pfam" id="PF00561"/>
    </source>
</evidence>
<name>A0AAW7X1R9_9GAMM</name>
<dbReference type="SUPFAM" id="SSF53474">
    <property type="entry name" value="alpha/beta-Hydrolases"/>
    <property type="match status" value="1"/>
</dbReference>
<dbReference type="InterPro" id="IPR000073">
    <property type="entry name" value="AB_hydrolase_1"/>
</dbReference>
<dbReference type="GO" id="GO:0016787">
    <property type="term" value="F:hydrolase activity"/>
    <property type="evidence" value="ECO:0007669"/>
    <property type="project" value="UniProtKB-KW"/>
</dbReference>
<evidence type="ECO:0000313" key="3">
    <source>
        <dbReference type="Proteomes" id="UP001169760"/>
    </source>
</evidence>
<dbReference type="Proteomes" id="UP001169760">
    <property type="component" value="Unassembled WGS sequence"/>
</dbReference>
<sequence length="572" mass="64185">MQNILWLKRISFLLLACCVIATCTYLIIQHSDAAGRLSLTPNKSTAIAEGGDWDNPAIKKVPCTSTVEKDFSLDCGVLTTDISRGQFELGFAVLKIKTPISRRRHVEAGSAQKAPVIYLEGGPGVGGATEQANMDFWQVFLKDAALPREIVLINTRGTKGALPYFECDELATEQLRLLTTSTSISDEIALMASLQKKCVAQYHAFLQAQVPFTNNEHHPGIGLLSSHYSKGDVTELMRALGYDKWHLWGGSYGGRLALLAGQSKEVVSIVLDSPYLFQSGNLLSFPQLELKARKHHMQLYEEFLVALEPKDAEVFPASYQQLVQAVLNKLESSAQPIEITLFEQPIKKLVFTEMDLISIEFTVLYDSALWPSYYWFLLNFIEEPTPFNEQFATQFDTKLVLDAYLFNFDTEFFNLATYTAVECLDNDLPDSSLFKKEVDLVAEEYFPMSTYSSNKARNTEITNWKQFWLEYEDSYVCSDSIFNARNSVHTTAYPNVPLLVLAGDKDPVTPAATLRELPKRDNVFSKVLRNWGHGVLLSYGCEPTLLTKTLEAFEAGEPIAPEAMCELDYFEG</sequence>
<feature type="domain" description="AB hydrolase-1" evidence="1">
    <location>
        <begin position="115"/>
        <end position="345"/>
    </location>
</feature>
<protein>
    <submittedName>
        <fullName evidence="2">Alpha/beta hydrolase</fullName>
    </submittedName>
</protein>
<keyword evidence="2" id="KW-0378">Hydrolase</keyword>
<organism evidence="2 3">
    <name type="scientific">Saccharophagus degradans</name>
    <dbReference type="NCBI Taxonomy" id="86304"/>
    <lineage>
        <taxon>Bacteria</taxon>
        <taxon>Pseudomonadati</taxon>
        <taxon>Pseudomonadota</taxon>
        <taxon>Gammaproteobacteria</taxon>
        <taxon>Cellvibrionales</taxon>
        <taxon>Cellvibrionaceae</taxon>
        <taxon>Saccharophagus</taxon>
    </lineage>
</organism>
<evidence type="ECO:0000313" key="2">
    <source>
        <dbReference type="EMBL" id="MDO6421269.1"/>
    </source>
</evidence>
<reference evidence="2" key="1">
    <citation type="submission" date="2023-07" db="EMBL/GenBank/DDBJ databases">
        <title>Genome content predicts the carbon catabolic preferences of heterotrophic bacteria.</title>
        <authorList>
            <person name="Gralka M."/>
        </authorList>
    </citation>
    <scope>NUCLEOTIDE SEQUENCE</scope>
    <source>
        <strain evidence="2">I3M17_2</strain>
    </source>
</reference>
<dbReference type="EMBL" id="JAUOPB010000001">
    <property type="protein sequence ID" value="MDO6421269.1"/>
    <property type="molecule type" value="Genomic_DNA"/>
</dbReference>